<keyword evidence="4" id="KW-1185">Reference proteome</keyword>
<gene>
    <name evidence="3" type="ORF">JXQ802_LOCUS44954</name>
    <name evidence="2" type="ORF">PYM288_LOCUS29476</name>
</gene>
<protein>
    <recommendedName>
        <fullName evidence="5">Tetratricopeptide repeat protein</fullName>
    </recommendedName>
</protein>
<sequence>MGCCESSSDGDMSIFFNTNNSWILTPDKTKVFRQTLNQIPVPCRQAIINLPVRDFFNAYEKHLLANYHAKERHFGRALALEKFAIRDFLVLLPEHQDHFIFADIYRTLSKCLLEMGLILPAIETSQKTLDILLKHIPSNNEAISTQYFNLAICYLNSGIYNESWQYLSKTIVIARHSNVPNLENLDILETTLYLLTQLIMARVLNSTATSNRNDNEQEASHAIITEPNQAECEHSLDQQTELSDNDTITNHVLQHDEE</sequence>
<dbReference type="Proteomes" id="UP000663870">
    <property type="component" value="Unassembled WGS sequence"/>
</dbReference>
<reference evidence="3" key="1">
    <citation type="submission" date="2021-02" db="EMBL/GenBank/DDBJ databases">
        <authorList>
            <person name="Nowell W R."/>
        </authorList>
    </citation>
    <scope>NUCLEOTIDE SEQUENCE</scope>
</reference>
<evidence type="ECO:0000313" key="2">
    <source>
        <dbReference type="EMBL" id="CAF1292606.1"/>
    </source>
</evidence>
<dbReference type="EMBL" id="CAJNOL010003598">
    <property type="protein sequence ID" value="CAF1568338.1"/>
    <property type="molecule type" value="Genomic_DNA"/>
</dbReference>
<accession>A0A815Y8T9</accession>
<dbReference type="Proteomes" id="UP000663854">
    <property type="component" value="Unassembled WGS sequence"/>
</dbReference>
<name>A0A815Y8T9_9BILA</name>
<feature type="region of interest" description="Disordered" evidence="1">
    <location>
        <begin position="236"/>
        <end position="258"/>
    </location>
</feature>
<evidence type="ECO:0000256" key="1">
    <source>
        <dbReference type="SAM" id="MobiDB-lite"/>
    </source>
</evidence>
<evidence type="ECO:0008006" key="5">
    <source>
        <dbReference type="Google" id="ProtNLM"/>
    </source>
</evidence>
<comment type="caution">
    <text evidence="3">The sequence shown here is derived from an EMBL/GenBank/DDBJ whole genome shotgun (WGS) entry which is preliminary data.</text>
</comment>
<dbReference type="Gene3D" id="1.25.40.10">
    <property type="entry name" value="Tetratricopeptide repeat domain"/>
    <property type="match status" value="1"/>
</dbReference>
<dbReference type="InterPro" id="IPR011990">
    <property type="entry name" value="TPR-like_helical_dom_sf"/>
</dbReference>
<dbReference type="EMBL" id="CAJNOH010002426">
    <property type="protein sequence ID" value="CAF1292606.1"/>
    <property type="molecule type" value="Genomic_DNA"/>
</dbReference>
<dbReference type="AlphaFoldDB" id="A0A815Y8T9"/>
<evidence type="ECO:0000313" key="4">
    <source>
        <dbReference type="Proteomes" id="UP000663870"/>
    </source>
</evidence>
<feature type="compositionally biased region" description="Polar residues" evidence="1">
    <location>
        <begin position="237"/>
        <end position="252"/>
    </location>
</feature>
<dbReference type="SUPFAM" id="SSF48452">
    <property type="entry name" value="TPR-like"/>
    <property type="match status" value="1"/>
</dbReference>
<evidence type="ECO:0000313" key="3">
    <source>
        <dbReference type="EMBL" id="CAF1568338.1"/>
    </source>
</evidence>
<organism evidence="3 4">
    <name type="scientific">Rotaria sordida</name>
    <dbReference type="NCBI Taxonomy" id="392033"/>
    <lineage>
        <taxon>Eukaryota</taxon>
        <taxon>Metazoa</taxon>
        <taxon>Spiralia</taxon>
        <taxon>Gnathifera</taxon>
        <taxon>Rotifera</taxon>
        <taxon>Eurotatoria</taxon>
        <taxon>Bdelloidea</taxon>
        <taxon>Philodinida</taxon>
        <taxon>Philodinidae</taxon>
        <taxon>Rotaria</taxon>
    </lineage>
</organism>
<proteinExistence type="predicted"/>